<evidence type="ECO:0000256" key="2">
    <source>
        <dbReference type="SAM" id="SignalP"/>
    </source>
</evidence>
<gene>
    <name evidence="3" type="ORF">K402DRAFT_417724</name>
</gene>
<reference evidence="3" key="1">
    <citation type="journal article" date="2020" name="Stud. Mycol.">
        <title>101 Dothideomycetes genomes: a test case for predicting lifestyles and emergence of pathogens.</title>
        <authorList>
            <person name="Haridas S."/>
            <person name="Albert R."/>
            <person name="Binder M."/>
            <person name="Bloem J."/>
            <person name="Labutti K."/>
            <person name="Salamov A."/>
            <person name="Andreopoulos B."/>
            <person name="Baker S."/>
            <person name="Barry K."/>
            <person name="Bills G."/>
            <person name="Bluhm B."/>
            <person name="Cannon C."/>
            <person name="Castanera R."/>
            <person name="Culley D."/>
            <person name="Daum C."/>
            <person name="Ezra D."/>
            <person name="Gonzalez J."/>
            <person name="Henrissat B."/>
            <person name="Kuo A."/>
            <person name="Liang C."/>
            <person name="Lipzen A."/>
            <person name="Lutzoni F."/>
            <person name="Magnuson J."/>
            <person name="Mondo S."/>
            <person name="Nolan M."/>
            <person name="Ohm R."/>
            <person name="Pangilinan J."/>
            <person name="Park H.-J."/>
            <person name="Ramirez L."/>
            <person name="Alfaro M."/>
            <person name="Sun H."/>
            <person name="Tritt A."/>
            <person name="Yoshinaga Y."/>
            <person name="Zwiers L.-H."/>
            <person name="Turgeon B."/>
            <person name="Goodwin S."/>
            <person name="Spatafora J."/>
            <person name="Crous P."/>
            <person name="Grigoriev I."/>
        </authorList>
    </citation>
    <scope>NUCLEOTIDE SEQUENCE</scope>
    <source>
        <strain evidence="3">CBS 113979</strain>
    </source>
</reference>
<evidence type="ECO:0000256" key="1">
    <source>
        <dbReference type="SAM" id="MobiDB-lite"/>
    </source>
</evidence>
<dbReference type="EMBL" id="ML977142">
    <property type="protein sequence ID" value="KAF1990265.1"/>
    <property type="molecule type" value="Genomic_DNA"/>
</dbReference>
<sequence length="374" mass="40309">MRFFTLLASAGTAAAVPQMMGAAQPTGSPMAGGMGGMPGMSGGGHEGMDMSGSAAPAPAAPAPVPGTDASTAIPAGVFIEPRLESTQMRDGGQRKDVPYGPFTVRPGGMASVPAIGRPPCQDCFITAMQANIVYLDGKEANINTGAWLHHMVVMKGVGPVFASGNERTPLRLNNKYKYGLEVGRTDMMSMIIDLMSNSKETITLRLVMSYEFIPKAQAIGYKDVYMRWNDVGQPSAREGVYKFKSMARSIPVSGTLLYTNGHVHDGGTDTRLFINNKEVCRSTMLYGRRPGFMEAEGAMEGGMEGMEGMEGMKKRDGGHGQHISDSSTCQDFGTIKTGDRMHIEAWYDSNKYPLMEHNGEKERLMGIMRVYIGS</sequence>
<feature type="region of interest" description="Disordered" evidence="1">
    <location>
        <begin position="40"/>
        <end position="67"/>
    </location>
</feature>
<keyword evidence="2" id="KW-0732">Signal</keyword>
<evidence type="ECO:0000313" key="4">
    <source>
        <dbReference type="Proteomes" id="UP000800041"/>
    </source>
</evidence>
<dbReference type="AlphaFoldDB" id="A0A6G1HAS9"/>
<dbReference type="OrthoDB" id="3910689at2759"/>
<evidence type="ECO:0000313" key="3">
    <source>
        <dbReference type="EMBL" id="KAF1990265.1"/>
    </source>
</evidence>
<name>A0A6G1HAS9_9PEZI</name>
<organism evidence="3 4">
    <name type="scientific">Aulographum hederae CBS 113979</name>
    <dbReference type="NCBI Taxonomy" id="1176131"/>
    <lineage>
        <taxon>Eukaryota</taxon>
        <taxon>Fungi</taxon>
        <taxon>Dikarya</taxon>
        <taxon>Ascomycota</taxon>
        <taxon>Pezizomycotina</taxon>
        <taxon>Dothideomycetes</taxon>
        <taxon>Pleosporomycetidae</taxon>
        <taxon>Aulographales</taxon>
        <taxon>Aulographaceae</taxon>
    </lineage>
</organism>
<proteinExistence type="predicted"/>
<protein>
    <submittedName>
        <fullName evidence="3">Uncharacterized protein</fullName>
    </submittedName>
</protein>
<accession>A0A6G1HAS9</accession>
<dbReference type="Proteomes" id="UP000800041">
    <property type="component" value="Unassembled WGS sequence"/>
</dbReference>
<keyword evidence="4" id="KW-1185">Reference proteome</keyword>
<feature type="chain" id="PRO_5026311861" evidence="2">
    <location>
        <begin position="16"/>
        <end position="374"/>
    </location>
</feature>
<feature type="signal peptide" evidence="2">
    <location>
        <begin position="1"/>
        <end position="15"/>
    </location>
</feature>